<evidence type="ECO:0000313" key="3">
    <source>
        <dbReference type="Proteomes" id="UP000828390"/>
    </source>
</evidence>
<keyword evidence="1" id="KW-0732">Signal</keyword>
<feature type="signal peptide" evidence="1">
    <location>
        <begin position="1"/>
        <end position="21"/>
    </location>
</feature>
<evidence type="ECO:0000256" key="1">
    <source>
        <dbReference type="SAM" id="SignalP"/>
    </source>
</evidence>
<feature type="chain" id="PRO_5038365703" evidence="1">
    <location>
        <begin position="22"/>
        <end position="86"/>
    </location>
</feature>
<accession>A0A9D4DP12</accession>
<dbReference type="EMBL" id="JAIWYP010000010">
    <property type="protein sequence ID" value="KAH3752804.1"/>
    <property type="molecule type" value="Genomic_DNA"/>
</dbReference>
<reference evidence="2" key="2">
    <citation type="submission" date="2020-11" db="EMBL/GenBank/DDBJ databases">
        <authorList>
            <person name="McCartney M.A."/>
            <person name="Auch B."/>
            <person name="Kono T."/>
            <person name="Mallez S."/>
            <person name="Becker A."/>
            <person name="Gohl D.M."/>
            <person name="Silverstein K.A.T."/>
            <person name="Koren S."/>
            <person name="Bechman K.B."/>
            <person name="Herman A."/>
            <person name="Abrahante J.E."/>
            <person name="Garbe J."/>
        </authorList>
    </citation>
    <scope>NUCLEOTIDE SEQUENCE</scope>
    <source>
        <strain evidence="2">Duluth1</strain>
        <tissue evidence="2">Whole animal</tissue>
    </source>
</reference>
<sequence>MLKDGVLLLVLYWLKLTQVRADGKQTLLLGNFTVAAAMNIFEPASGGSCGRRADVRSVQLLEAMKWYLQRINEHGELPFKIGTNIL</sequence>
<organism evidence="2 3">
    <name type="scientific">Dreissena polymorpha</name>
    <name type="common">Zebra mussel</name>
    <name type="synonym">Mytilus polymorpha</name>
    <dbReference type="NCBI Taxonomy" id="45954"/>
    <lineage>
        <taxon>Eukaryota</taxon>
        <taxon>Metazoa</taxon>
        <taxon>Spiralia</taxon>
        <taxon>Lophotrochozoa</taxon>
        <taxon>Mollusca</taxon>
        <taxon>Bivalvia</taxon>
        <taxon>Autobranchia</taxon>
        <taxon>Heteroconchia</taxon>
        <taxon>Euheterodonta</taxon>
        <taxon>Imparidentia</taxon>
        <taxon>Neoheterodontei</taxon>
        <taxon>Myida</taxon>
        <taxon>Dreissenoidea</taxon>
        <taxon>Dreissenidae</taxon>
        <taxon>Dreissena</taxon>
    </lineage>
</organism>
<proteinExistence type="predicted"/>
<name>A0A9D4DP12_DREPO</name>
<comment type="caution">
    <text evidence="2">The sequence shown here is derived from an EMBL/GenBank/DDBJ whole genome shotgun (WGS) entry which is preliminary data.</text>
</comment>
<evidence type="ECO:0000313" key="2">
    <source>
        <dbReference type="EMBL" id="KAH3752804.1"/>
    </source>
</evidence>
<reference evidence="2" key="1">
    <citation type="journal article" date="2019" name="bioRxiv">
        <title>The Genome of the Zebra Mussel, Dreissena polymorpha: A Resource for Invasive Species Research.</title>
        <authorList>
            <person name="McCartney M.A."/>
            <person name="Auch B."/>
            <person name="Kono T."/>
            <person name="Mallez S."/>
            <person name="Zhang Y."/>
            <person name="Obille A."/>
            <person name="Becker A."/>
            <person name="Abrahante J.E."/>
            <person name="Garbe J."/>
            <person name="Badalamenti J.P."/>
            <person name="Herman A."/>
            <person name="Mangelson H."/>
            <person name="Liachko I."/>
            <person name="Sullivan S."/>
            <person name="Sone E.D."/>
            <person name="Koren S."/>
            <person name="Silverstein K.A.T."/>
            <person name="Beckman K.B."/>
            <person name="Gohl D.M."/>
        </authorList>
    </citation>
    <scope>NUCLEOTIDE SEQUENCE</scope>
    <source>
        <strain evidence="2">Duluth1</strain>
        <tissue evidence="2">Whole animal</tissue>
    </source>
</reference>
<dbReference type="Proteomes" id="UP000828390">
    <property type="component" value="Unassembled WGS sequence"/>
</dbReference>
<dbReference type="AlphaFoldDB" id="A0A9D4DP12"/>
<gene>
    <name evidence="2" type="ORF">DPMN_187430</name>
</gene>
<keyword evidence="3" id="KW-1185">Reference proteome</keyword>
<protein>
    <submittedName>
        <fullName evidence="2">Uncharacterized protein</fullName>
    </submittedName>
</protein>